<evidence type="ECO:0000256" key="2">
    <source>
        <dbReference type="SAM" id="SignalP"/>
    </source>
</evidence>
<reference evidence="3" key="1">
    <citation type="submission" date="2021-07" db="EMBL/GenBank/DDBJ databases">
        <title>Draft genome of Mortierella alpina, strain LL118, isolated from an aspen leaf litter sample.</title>
        <authorList>
            <person name="Yang S."/>
            <person name="Vinatzer B.A."/>
        </authorList>
    </citation>
    <scope>NUCLEOTIDE SEQUENCE</scope>
    <source>
        <strain evidence="3">LL118</strain>
    </source>
</reference>
<dbReference type="Pfam" id="PF00657">
    <property type="entry name" value="Lipase_GDSL"/>
    <property type="match status" value="1"/>
</dbReference>
<dbReference type="CDD" id="cd01846">
    <property type="entry name" value="fatty_acyltransferase_like"/>
    <property type="match status" value="1"/>
</dbReference>
<dbReference type="InterPro" id="IPR001087">
    <property type="entry name" value="GDSL"/>
</dbReference>
<dbReference type="InterPro" id="IPR036514">
    <property type="entry name" value="SGNH_hydro_sf"/>
</dbReference>
<evidence type="ECO:0000313" key="3">
    <source>
        <dbReference type="EMBL" id="KAG9321318.1"/>
    </source>
</evidence>
<dbReference type="SUPFAM" id="SSF52266">
    <property type="entry name" value="SGNH hydrolase"/>
    <property type="match status" value="1"/>
</dbReference>
<evidence type="ECO:0000256" key="1">
    <source>
        <dbReference type="ARBA" id="ARBA00022801"/>
    </source>
</evidence>
<keyword evidence="2" id="KW-0732">Signal</keyword>
<dbReference type="GO" id="GO:0016788">
    <property type="term" value="F:hydrolase activity, acting on ester bonds"/>
    <property type="evidence" value="ECO:0007669"/>
    <property type="project" value="InterPro"/>
</dbReference>
<protein>
    <submittedName>
        <fullName evidence="3">Uncharacterized protein</fullName>
    </submittedName>
</protein>
<name>A0A9P7ZZ27_MORAP</name>
<dbReference type="PANTHER" id="PTHR45648">
    <property type="entry name" value="GDSL LIPASE/ACYLHYDROLASE FAMILY PROTEIN (AFU_ORTHOLOGUE AFUA_4G14700)"/>
    <property type="match status" value="1"/>
</dbReference>
<dbReference type="InterPro" id="IPR051058">
    <property type="entry name" value="GDSL_Est/Lipase"/>
</dbReference>
<comment type="caution">
    <text evidence="3">The sequence shown here is derived from an EMBL/GenBank/DDBJ whole genome shotgun (WGS) entry which is preliminary data.</text>
</comment>
<dbReference type="PANTHER" id="PTHR45648:SF22">
    <property type="entry name" value="GDSL LIPASE_ACYLHYDROLASE FAMILY PROTEIN (AFU_ORTHOLOGUE AFUA_4G14700)"/>
    <property type="match status" value="1"/>
</dbReference>
<dbReference type="AlphaFoldDB" id="A0A9P7ZZ27"/>
<feature type="signal peptide" evidence="2">
    <location>
        <begin position="1"/>
        <end position="23"/>
    </location>
</feature>
<keyword evidence="1" id="KW-0378">Hydrolase</keyword>
<evidence type="ECO:0000313" key="4">
    <source>
        <dbReference type="Proteomes" id="UP000717515"/>
    </source>
</evidence>
<accession>A0A9P7ZZ27</accession>
<gene>
    <name evidence="3" type="ORF">KVV02_006235</name>
</gene>
<dbReference type="Proteomes" id="UP000717515">
    <property type="component" value="Unassembled WGS sequence"/>
</dbReference>
<dbReference type="EMBL" id="JAIFTL010000213">
    <property type="protein sequence ID" value="KAG9321318.1"/>
    <property type="molecule type" value="Genomic_DNA"/>
</dbReference>
<dbReference type="Gene3D" id="3.40.50.1110">
    <property type="entry name" value="SGNH hydrolase"/>
    <property type="match status" value="1"/>
</dbReference>
<proteinExistence type="predicted"/>
<sequence length="311" mass="34579">MLINLLSLAAIAFGVSSVPSAVARPLHDAQIKNLVVFGDSYSDIDNVYKLSNKTWPLSSYYHGRFSNGRVWSETVAEKKHYKLSTYAYGAATSDSTLVQGYTGPASTIPVPGFIQQIDTLYAPTSNKKDAAKSLFVVNFQGNDFFFNPALDPQSVLDRLHQGIQKLVQLGARNILVIENFDYGAIPYFNTSPTNAAAFTAIADKEQEDYKGLENKLAQEYGPALEAHQSFRASQINSVKVNFKYLRLGKTFKRLYEASQLKKLGITDVVHGCVSNDYKTVCKDADKHFYWDAFHPSKKIHGEIAQEVLSIL</sequence>
<organism evidence="3 4">
    <name type="scientific">Mortierella alpina</name>
    <name type="common">Oleaginous fungus</name>
    <name type="synonym">Mortierella renispora</name>
    <dbReference type="NCBI Taxonomy" id="64518"/>
    <lineage>
        <taxon>Eukaryota</taxon>
        <taxon>Fungi</taxon>
        <taxon>Fungi incertae sedis</taxon>
        <taxon>Mucoromycota</taxon>
        <taxon>Mortierellomycotina</taxon>
        <taxon>Mortierellomycetes</taxon>
        <taxon>Mortierellales</taxon>
        <taxon>Mortierellaceae</taxon>
        <taxon>Mortierella</taxon>
    </lineage>
</organism>
<feature type="chain" id="PRO_5040281760" evidence="2">
    <location>
        <begin position="24"/>
        <end position="311"/>
    </location>
</feature>